<name>A0ACB0Y0C8_MELEN</name>
<sequence>MEELVGNVPGARQVFERWMEWEPDEQAWNTFINFEMRYKEIDRARNIYQRFLHVHGHDFRNWVRYARFEERNGSIDNARAVFEQMLEFFGEDGLNEQMLVAFAHFEERQKEFERARIIYQYGLGMW</sequence>
<evidence type="ECO:0000313" key="2">
    <source>
        <dbReference type="Proteomes" id="UP001497535"/>
    </source>
</evidence>
<dbReference type="EMBL" id="CAVMJV010000004">
    <property type="protein sequence ID" value="CAK5026345.1"/>
    <property type="molecule type" value="Genomic_DNA"/>
</dbReference>
<reference evidence="1" key="1">
    <citation type="submission" date="2023-11" db="EMBL/GenBank/DDBJ databases">
        <authorList>
            <person name="Poullet M."/>
        </authorList>
    </citation>
    <scope>NUCLEOTIDE SEQUENCE</scope>
    <source>
        <strain evidence="1">E1834</strain>
    </source>
</reference>
<keyword evidence="2" id="KW-1185">Reference proteome</keyword>
<protein>
    <submittedName>
        <fullName evidence="1">Uncharacterized protein</fullName>
    </submittedName>
</protein>
<evidence type="ECO:0000313" key="1">
    <source>
        <dbReference type="EMBL" id="CAK5026345.1"/>
    </source>
</evidence>
<gene>
    <name evidence="1" type="ORF">MENTE1834_LOCUS6064</name>
</gene>
<comment type="caution">
    <text evidence="1">The sequence shown here is derived from an EMBL/GenBank/DDBJ whole genome shotgun (WGS) entry which is preliminary data.</text>
</comment>
<accession>A0ACB0Y0C8</accession>
<organism evidence="1 2">
    <name type="scientific">Meloidogyne enterolobii</name>
    <name type="common">Root-knot nematode worm</name>
    <name type="synonym">Meloidogyne mayaguensis</name>
    <dbReference type="NCBI Taxonomy" id="390850"/>
    <lineage>
        <taxon>Eukaryota</taxon>
        <taxon>Metazoa</taxon>
        <taxon>Ecdysozoa</taxon>
        <taxon>Nematoda</taxon>
        <taxon>Chromadorea</taxon>
        <taxon>Rhabditida</taxon>
        <taxon>Tylenchina</taxon>
        <taxon>Tylenchomorpha</taxon>
        <taxon>Tylenchoidea</taxon>
        <taxon>Meloidogynidae</taxon>
        <taxon>Meloidogyninae</taxon>
        <taxon>Meloidogyne</taxon>
    </lineage>
</organism>
<proteinExistence type="predicted"/>
<dbReference type="Proteomes" id="UP001497535">
    <property type="component" value="Unassembled WGS sequence"/>
</dbReference>